<proteinExistence type="predicted"/>
<keyword evidence="2" id="KW-1185">Reference proteome</keyword>
<dbReference type="AlphaFoldDB" id="A0A067DFV8"/>
<dbReference type="EMBL" id="KK789302">
    <property type="protein sequence ID" value="KDO37917.1"/>
    <property type="molecule type" value="Genomic_DNA"/>
</dbReference>
<dbReference type="Proteomes" id="UP000027120">
    <property type="component" value="Unassembled WGS sequence"/>
</dbReference>
<evidence type="ECO:0000313" key="1">
    <source>
        <dbReference type="EMBL" id="KDO37917.1"/>
    </source>
</evidence>
<name>A0A067DFV8_CITSI</name>
<evidence type="ECO:0000313" key="2">
    <source>
        <dbReference type="Proteomes" id="UP000027120"/>
    </source>
</evidence>
<protein>
    <submittedName>
        <fullName evidence="1">Uncharacterized protein</fullName>
    </submittedName>
</protein>
<gene>
    <name evidence="1" type="ORF">CISIN_1g034828mg</name>
</gene>
<accession>A0A067DFV8</accession>
<sequence>MQCRKSLTCNNKTIINYQPLDNNQVNTSICYTRTNTHLYFSISIRNTYNEKVKRKRTNTSTYLSRYLNNNLRFHYKQNQTRR</sequence>
<reference evidence="1 2" key="1">
    <citation type="submission" date="2014-04" db="EMBL/GenBank/DDBJ databases">
        <authorList>
            <consortium name="International Citrus Genome Consortium"/>
            <person name="Gmitter F."/>
            <person name="Chen C."/>
            <person name="Farmerie W."/>
            <person name="Harkins T."/>
            <person name="Desany B."/>
            <person name="Mohiuddin M."/>
            <person name="Kodira C."/>
            <person name="Borodovsky M."/>
            <person name="Lomsadze A."/>
            <person name="Burns P."/>
            <person name="Jenkins J."/>
            <person name="Prochnik S."/>
            <person name="Shu S."/>
            <person name="Chapman J."/>
            <person name="Pitluck S."/>
            <person name="Schmutz J."/>
            <person name="Rokhsar D."/>
        </authorList>
    </citation>
    <scope>NUCLEOTIDE SEQUENCE</scope>
</reference>
<organism evidence="1 2">
    <name type="scientific">Citrus sinensis</name>
    <name type="common">Sweet orange</name>
    <name type="synonym">Citrus aurantium var. sinensis</name>
    <dbReference type="NCBI Taxonomy" id="2711"/>
    <lineage>
        <taxon>Eukaryota</taxon>
        <taxon>Viridiplantae</taxon>
        <taxon>Streptophyta</taxon>
        <taxon>Embryophyta</taxon>
        <taxon>Tracheophyta</taxon>
        <taxon>Spermatophyta</taxon>
        <taxon>Magnoliopsida</taxon>
        <taxon>eudicotyledons</taxon>
        <taxon>Gunneridae</taxon>
        <taxon>Pentapetalae</taxon>
        <taxon>rosids</taxon>
        <taxon>malvids</taxon>
        <taxon>Sapindales</taxon>
        <taxon>Rutaceae</taxon>
        <taxon>Aurantioideae</taxon>
        <taxon>Citrus</taxon>
    </lineage>
</organism>